<protein>
    <submittedName>
        <fullName evidence="1">Uncharacterized protein</fullName>
    </submittedName>
</protein>
<reference evidence="1 2" key="1">
    <citation type="submission" date="2014-04" db="EMBL/GenBank/DDBJ databases">
        <authorList>
            <consortium name="DOE Joint Genome Institute"/>
            <person name="Kuo A."/>
            <person name="Kohler A."/>
            <person name="Jargeat P."/>
            <person name="Nagy L.G."/>
            <person name="Floudas D."/>
            <person name="Copeland A."/>
            <person name="Barry K.W."/>
            <person name="Cichocki N."/>
            <person name="Veneault-Fourrey C."/>
            <person name="LaButti K."/>
            <person name="Lindquist E.A."/>
            <person name="Lipzen A."/>
            <person name="Lundell T."/>
            <person name="Morin E."/>
            <person name="Murat C."/>
            <person name="Sun H."/>
            <person name="Tunlid A."/>
            <person name="Henrissat B."/>
            <person name="Grigoriev I.V."/>
            <person name="Hibbett D.S."/>
            <person name="Martin F."/>
            <person name="Nordberg H.P."/>
            <person name="Cantor M.N."/>
            <person name="Hua S.X."/>
        </authorList>
    </citation>
    <scope>NUCLEOTIDE SEQUENCE [LARGE SCALE GENOMIC DNA]</scope>
    <source>
        <strain evidence="1 2">Ve08.2h10</strain>
    </source>
</reference>
<name>A0A0D0DQ17_9AGAM</name>
<reference evidence="2" key="2">
    <citation type="submission" date="2015-01" db="EMBL/GenBank/DDBJ databases">
        <title>Evolutionary Origins and Diversification of the Mycorrhizal Mutualists.</title>
        <authorList>
            <consortium name="DOE Joint Genome Institute"/>
            <consortium name="Mycorrhizal Genomics Consortium"/>
            <person name="Kohler A."/>
            <person name="Kuo A."/>
            <person name="Nagy L.G."/>
            <person name="Floudas D."/>
            <person name="Copeland A."/>
            <person name="Barry K.W."/>
            <person name="Cichocki N."/>
            <person name="Veneault-Fourrey C."/>
            <person name="LaButti K."/>
            <person name="Lindquist E.A."/>
            <person name="Lipzen A."/>
            <person name="Lundell T."/>
            <person name="Morin E."/>
            <person name="Murat C."/>
            <person name="Riley R."/>
            <person name="Ohm R."/>
            <person name="Sun H."/>
            <person name="Tunlid A."/>
            <person name="Henrissat B."/>
            <person name="Grigoriev I.V."/>
            <person name="Hibbett D.S."/>
            <person name="Martin F."/>
        </authorList>
    </citation>
    <scope>NUCLEOTIDE SEQUENCE [LARGE SCALE GENOMIC DNA]</scope>
    <source>
        <strain evidence="2">Ve08.2h10</strain>
    </source>
</reference>
<dbReference type="EMBL" id="KN825833">
    <property type="protein sequence ID" value="KIK81250.1"/>
    <property type="molecule type" value="Genomic_DNA"/>
</dbReference>
<evidence type="ECO:0000313" key="2">
    <source>
        <dbReference type="Proteomes" id="UP000054538"/>
    </source>
</evidence>
<feature type="non-terminal residue" evidence="1">
    <location>
        <position position="54"/>
    </location>
</feature>
<sequence length="54" mass="5937">MGYARPLRNEDARPYCPGLGRAIYGHCLSSFAPKTSILAVWLQLSSKSIQVVDV</sequence>
<evidence type="ECO:0000313" key="1">
    <source>
        <dbReference type="EMBL" id="KIK81250.1"/>
    </source>
</evidence>
<dbReference type="InParanoid" id="A0A0D0DQ17"/>
<gene>
    <name evidence="1" type="ORF">PAXRUDRAFT_832977</name>
</gene>
<dbReference type="Proteomes" id="UP000054538">
    <property type="component" value="Unassembled WGS sequence"/>
</dbReference>
<proteinExistence type="predicted"/>
<accession>A0A0D0DQ17</accession>
<dbReference type="HOGENOM" id="CLU_201349_0_0_1"/>
<keyword evidence="2" id="KW-1185">Reference proteome</keyword>
<organism evidence="1 2">
    <name type="scientific">Paxillus rubicundulus Ve08.2h10</name>
    <dbReference type="NCBI Taxonomy" id="930991"/>
    <lineage>
        <taxon>Eukaryota</taxon>
        <taxon>Fungi</taxon>
        <taxon>Dikarya</taxon>
        <taxon>Basidiomycota</taxon>
        <taxon>Agaricomycotina</taxon>
        <taxon>Agaricomycetes</taxon>
        <taxon>Agaricomycetidae</taxon>
        <taxon>Boletales</taxon>
        <taxon>Paxilineae</taxon>
        <taxon>Paxillaceae</taxon>
        <taxon>Paxillus</taxon>
    </lineage>
</organism>
<dbReference type="AlphaFoldDB" id="A0A0D0DQ17"/>